<feature type="region of interest" description="Disordered" evidence="1">
    <location>
        <begin position="1"/>
        <end position="28"/>
    </location>
</feature>
<sequence length="270" mass="29538">MSSFRHCVGPRKQRADQLDIVRSPSRRKSEALFLNTTPFLNSQLSPVPSSDSPCPPSPPLFPALSTKVLIMPPKNATKPKRGLSDTPTPPYSPSPSQSDKSAQQGSTGEQVSKQEQEDVAEEKEAELKGDVLTPEPSISGSEYQEEQEQEQEQEVKSTVAPKKRGRAAPSQQTPKKSPAKRAKKEDDAAEGKARNPPWTAAEDQVFLDAILASFTPDYNAIDAALKSLSKKYNMTTRSKKEMNNRWNGRIKTLLSGGNVARMTSSNTKSA</sequence>
<name>A0A316VR03_9BASI</name>
<feature type="compositionally biased region" description="Basic and acidic residues" evidence="1">
    <location>
        <begin position="183"/>
        <end position="193"/>
    </location>
</feature>
<evidence type="ECO:0000313" key="2">
    <source>
        <dbReference type="EMBL" id="PWN39478.1"/>
    </source>
</evidence>
<gene>
    <name evidence="2" type="ORF">IE81DRAFT_369052</name>
</gene>
<protein>
    <recommendedName>
        <fullName evidence="4">Myb-like domain-containing protein</fullName>
    </recommendedName>
</protein>
<dbReference type="GeneID" id="37039076"/>
<dbReference type="OrthoDB" id="10460961at2759"/>
<dbReference type="EMBL" id="KZ819464">
    <property type="protein sequence ID" value="PWN39478.1"/>
    <property type="molecule type" value="Genomic_DNA"/>
</dbReference>
<feature type="compositionally biased region" description="Polar residues" evidence="1">
    <location>
        <begin position="100"/>
        <end position="111"/>
    </location>
</feature>
<dbReference type="AlphaFoldDB" id="A0A316VR03"/>
<dbReference type="RefSeq" id="XP_025366638.1">
    <property type="nucleotide sequence ID" value="XM_025517206.1"/>
</dbReference>
<feature type="region of interest" description="Disordered" evidence="1">
    <location>
        <begin position="40"/>
        <end position="200"/>
    </location>
</feature>
<evidence type="ECO:0000313" key="3">
    <source>
        <dbReference type="Proteomes" id="UP000245783"/>
    </source>
</evidence>
<accession>A0A316VR03</accession>
<evidence type="ECO:0000256" key="1">
    <source>
        <dbReference type="SAM" id="MobiDB-lite"/>
    </source>
</evidence>
<evidence type="ECO:0008006" key="4">
    <source>
        <dbReference type="Google" id="ProtNLM"/>
    </source>
</evidence>
<dbReference type="InParanoid" id="A0A316VR03"/>
<feature type="compositionally biased region" description="Acidic residues" evidence="1">
    <location>
        <begin position="143"/>
        <end position="152"/>
    </location>
</feature>
<organism evidence="2 3">
    <name type="scientific">Ceraceosorus guamensis</name>
    <dbReference type="NCBI Taxonomy" id="1522189"/>
    <lineage>
        <taxon>Eukaryota</taxon>
        <taxon>Fungi</taxon>
        <taxon>Dikarya</taxon>
        <taxon>Basidiomycota</taxon>
        <taxon>Ustilaginomycotina</taxon>
        <taxon>Exobasidiomycetes</taxon>
        <taxon>Ceraceosorales</taxon>
        <taxon>Ceraceosoraceae</taxon>
        <taxon>Ceraceosorus</taxon>
    </lineage>
</organism>
<dbReference type="Proteomes" id="UP000245783">
    <property type="component" value="Unassembled WGS sequence"/>
</dbReference>
<proteinExistence type="predicted"/>
<keyword evidence="3" id="KW-1185">Reference proteome</keyword>
<reference evidence="2 3" key="1">
    <citation type="journal article" date="2018" name="Mol. Biol. Evol.">
        <title>Broad Genomic Sampling Reveals a Smut Pathogenic Ancestry of the Fungal Clade Ustilaginomycotina.</title>
        <authorList>
            <person name="Kijpornyongpan T."/>
            <person name="Mondo S.J."/>
            <person name="Barry K."/>
            <person name="Sandor L."/>
            <person name="Lee J."/>
            <person name="Lipzen A."/>
            <person name="Pangilinan J."/>
            <person name="LaButti K."/>
            <person name="Hainaut M."/>
            <person name="Henrissat B."/>
            <person name="Grigoriev I.V."/>
            <person name="Spatafora J.W."/>
            <person name="Aime M.C."/>
        </authorList>
    </citation>
    <scope>NUCLEOTIDE SEQUENCE [LARGE SCALE GENOMIC DNA]</scope>
    <source>
        <strain evidence="2 3">MCA 4658</strain>
    </source>
</reference>